<dbReference type="OrthoDB" id="226715at2157"/>
<gene>
    <name evidence="2" type="ORF">SAMN05216559_1536</name>
</gene>
<evidence type="ECO:0000313" key="2">
    <source>
        <dbReference type="EMBL" id="SFR94482.1"/>
    </source>
</evidence>
<organism evidence="2 3">
    <name type="scientific">Halomicrobium zhouii</name>
    <dbReference type="NCBI Taxonomy" id="767519"/>
    <lineage>
        <taxon>Archaea</taxon>
        <taxon>Methanobacteriati</taxon>
        <taxon>Methanobacteriota</taxon>
        <taxon>Stenosarchaea group</taxon>
        <taxon>Halobacteria</taxon>
        <taxon>Halobacteriales</taxon>
        <taxon>Haloarculaceae</taxon>
        <taxon>Halomicrobium</taxon>
    </lineage>
</organism>
<dbReference type="RefSeq" id="WP_089815423.1">
    <property type="nucleotide sequence ID" value="NZ_FOZK01000001.1"/>
</dbReference>
<sequence length="146" mass="15362">MTDRAVSSTLNYVLSLGIMAVLVTGLLSAGGGFVEDRQEEVIRSELEVIGQQIASDVQRADRLVTAGDGNQEVTLSQSLPERISGTGYRLSLETGPPAELVLRSNDPEISVSVRVQTTTHVAASNAGGGTVVVTYTSSDKLKVTND</sequence>
<proteinExistence type="predicted"/>
<reference evidence="2 3" key="1">
    <citation type="submission" date="2016-10" db="EMBL/GenBank/DDBJ databases">
        <authorList>
            <person name="de Groot N.N."/>
        </authorList>
    </citation>
    <scope>NUCLEOTIDE SEQUENCE [LARGE SCALE GENOMIC DNA]</scope>
    <source>
        <strain evidence="2 3">CGMCC 1.10457</strain>
    </source>
</reference>
<keyword evidence="1" id="KW-0472">Membrane</keyword>
<evidence type="ECO:0000313" key="3">
    <source>
        <dbReference type="Proteomes" id="UP000199062"/>
    </source>
</evidence>
<dbReference type="Proteomes" id="UP000199062">
    <property type="component" value="Unassembled WGS sequence"/>
</dbReference>
<dbReference type="AlphaFoldDB" id="A0A1I6KTC6"/>
<feature type="transmembrane region" description="Helical" evidence="1">
    <location>
        <begin position="12"/>
        <end position="34"/>
    </location>
</feature>
<name>A0A1I6KTC6_9EURY</name>
<dbReference type="STRING" id="767519.SAMN05216559_1536"/>
<dbReference type="InterPro" id="IPR055690">
    <property type="entry name" value="DUF7266"/>
</dbReference>
<protein>
    <submittedName>
        <fullName evidence="2">Uncharacterized protein</fullName>
    </submittedName>
</protein>
<dbReference type="EMBL" id="FOZK01000001">
    <property type="protein sequence ID" value="SFR94482.1"/>
    <property type="molecule type" value="Genomic_DNA"/>
</dbReference>
<keyword evidence="1" id="KW-0812">Transmembrane</keyword>
<dbReference type="Pfam" id="PF23928">
    <property type="entry name" value="DUF7266"/>
    <property type="match status" value="1"/>
</dbReference>
<evidence type="ECO:0000256" key="1">
    <source>
        <dbReference type="SAM" id="Phobius"/>
    </source>
</evidence>
<accession>A0A1I6KTC6</accession>
<keyword evidence="1" id="KW-1133">Transmembrane helix</keyword>
<keyword evidence="3" id="KW-1185">Reference proteome</keyword>